<dbReference type="InterPro" id="IPR009359">
    <property type="entry name" value="PaaB"/>
</dbReference>
<dbReference type="InterPro" id="IPR023976">
    <property type="entry name" value="CHP04031_Htur1727"/>
</dbReference>
<dbReference type="Pfam" id="PF06243">
    <property type="entry name" value="PaaB"/>
    <property type="match status" value="1"/>
</dbReference>
<dbReference type="RefSeq" id="WP_089733070.1">
    <property type="nucleotide sequence ID" value="NZ_FNIA01000008.1"/>
</dbReference>
<keyword evidence="2" id="KW-1185">Reference proteome</keyword>
<dbReference type="OrthoDB" id="168567at2157"/>
<dbReference type="AlphaFoldDB" id="A0A1G9WMW3"/>
<evidence type="ECO:0000313" key="2">
    <source>
        <dbReference type="Proteomes" id="UP000199370"/>
    </source>
</evidence>
<dbReference type="Gene3D" id="3.10.20.520">
    <property type="entry name" value="Phenylacetic acid degradation B"/>
    <property type="match status" value="1"/>
</dbReference>
<evidence type="ECO:0000313" key="1">
    <source>
        <dbReference type="EMBL" id="SDM85516.1"/>
    </source>
</evidence>
<organism evidence="1 2">
    <name type="scientific">Haloarchaeobius iranensis</name>
    <dbReference type="NCBI Taxonomy" id="996166"/>
    <lineage>
        <taxon>Archaea</taxon>
        <taxon>Methanobacteriati</taxon>
        <taxon>Methanobacteriota</taxon>
        <taxon>Stenosarchaea group</taxon>
        <taxon>Halobacteria</taxon>
        <taxon>Halobacteriales</taxon>
        <taxon>Halorubellaceae</taxon>
        <taxon>Haloarchaeobius</taxon>
    </lineage>
</organism>
<protein>
    <submittedName>
        <fullName evidence="1">RSAM-partnered protein, Htur_1727 family</fullName>
    </submittedName>
</protein>
<dbReference type="EMBL" id="FNIA01000008">
    <property type="protein sequence ID" value="SDM85516.1"/>
    <property type="molecule type" value="Genomic_DNA"/>
</dbReference>
<gene>
    <name evidence="1" type="ORF">SAMN05192554_108142</name>
</gene>
<dbReference type="NCBIfam" id="TIGR04031">
    <property type="entry name" value="Htur_1727_fam"/>
    <property type="match status" value="1"/>
</dbReference>
<name>A0A1G9WMW3_9EURY</name>
<dbReference type="InterPro" id="IPR038693">
    <property type="entry name" value="PaaB_sf"/>
</dbReference>
<sequence length="87" mass="9588">MPVEDRRRVSDAPRATDGSEWEVFVREASTDPMRHVGSVTAETWDLAYEQAATLFSFTADDIWLCPADAVHRFTPTTLDEAASAAGD</sequence>
<reference evidence="1 2" key="1">
    <citation type="submission" date="2016-10" db="EMBL/GenBank/DDBJ databases">
        <authorList>
            <person name="de Groot N.N."/>
        </authorList>
    </citation>
    <scope>NUCLEOTIDE SEQUENCE [LARGE SCALE GENOMIC DNA]</scope>
    <source>
        <strain evidence="2">EB21,IBRC-M 10013,KCTC 4048</strain>
    </source>
</reference>
<dbReference type="STRING" id="996166.SAMN05192554_108142"/>
<accession>A0A1G9WMW3</accession>
<proteinExistence type="predicted"/>
<dbReference type="Proteomes" id="UP000199370">
    <property type="component" value="Unassembled WGS sequence"/>
</dbReference>